<proteinExistence type="inferred from homology"/>
<dbReference type="InterPro" id="IPR029053">
    <property type="entry name" value="Viral_coat"/>
</dbReference>
<dbReference type="GO" id="GO:0019028">
    <property type="term" value="C:viral capsid"/>
    <property type="evidence" value="ECO:0007669"/>
    <property type="project" value="UniProtKB-KW"/>
</dbReference>
<feature type="domain" description="Icosahedral viral capsid protein S" evidence="3">
    <location>
        <begin position="6"/>
        <end position="195"/>
    </location>
</feature>
<sequence length="378" mass="40360">MGASAIPMDSLPKFTTESVGVRIVHREYLNDIVSGNPGSTFKVQKFALQPAYSFPWLSTVAQQFQQYRINGMVFEFKTTSSDSLNSTNTALGEVIMATQYNVLTPDPVNTGQMYQLEFVTTAKPSESVLHPIECARGETPVVVLDTRNNSLVATGTGDLRLYDLANFYIATAGMQGNSVNLGQLWVSYDVTLFKPWLGASVDVGDHYSIPFNPPTGGVQTITTSYPFGTAPISGSYSSWLSPSSDFGTTLQMIQPGGIALFSIPAYYTGNVLFQVIYTQLPGSSVAMTPVPLITLTGRVTTLPVIRFGNGAVAATFYASTDSTTSPSGGSTYVFNALFSVVGATNNSIAFSWPSGPLSSAGFTSADVFIVSWPSTLNT</sequence>
<dbReference type="GO" id="GO:0005198">
    <property type="term" value="F:structural molecule activity"/>
    <property type="evidence" value="ECO:0007669"/>
    <property type="project" value="InterPro"/>
</dbReference>
<evidence type="ECO:0000259" key="3">
    <source>
        <dbReference type="Pfam" id="PF00729"/>
    </source>
</evidence>
<dbReference type="SUPFAM" id="SSF88633">
    <property type="entry name" value="Positive stranded ssRNA viruses"/>
    <property type="match status" value="1"/>
</dbReference>
<dbReference type="EMBL" id="KX388513">
    <property type="protein sequence ID" value="AQU11752.1"/>
    <property type="molecule type" value="Genomic_DNA"/>
</dbReference>
<organism evidence="4">
    <name type="scientific">Cruciviridae sp</name>
    <dbReference type="NCBI Taxonomy" id="1955495"/>
    <lineage>
        <taxon>Viruses</taxon>
        <taxon>Cruciviruses</taxon>
    </lineage>
</organism>
<name>A0A1S6LVI1_9VIRU</name>
<dbReference type="Gene3D" id="2.60.120.20">
    <property type="match status" value="1"/>
</dbReference>
<evidence type="ECO:0000256" key="2">
    <source>
        <dbReference type="ARBA" id="ARBA00022561"/>
    </source>
</evidence>
<evidence type="ECO:0000256" key="1">
    <source>
        <dbReference type="ARBA" id="ARBA00007446"/>
    </source>
</evidence>
<accession>A0A1S6LVI1</accession>
<comment type="similarity">
    <text evidence="1">Belongs to the icosahedral plant coat protein family.</text>
</comment>
<keyword evidence="2" id="KW-0167">Capsid protein</keyword>
<reference evidence="4" key="1">
    <citation type="journal article" date="2016" name="Virus Evol.">
        <title>Diversity and comparative genomics of chimeric viruses in Sphagnum-dominated peatlands.</title>
        <authorList>
            <person name="Quaiser A."/>
            <person name="Krupovic M."/>
            <person name="Dufresne A."/>
            <person name="Francez A.J."/>
            <person name="Roux S."/>
        </authorList>
    </citation>
    <scope>NUCLEOTIDE SEQUENCE</scope>
    <source>
        <strain evidence="4">CRUV-34-B</strain>
    </source>
</reference>
<dbReference type="InterPro" id="IPR000937">
    <property type="entry name" value="Capsid_prot_S-dom_vir"/>
</dbReference>
<keyword evidence="2" id="KW-0946">Virion</keyword>
<evidence type="ECO:0000313" key="4">
    <source>
        <dbReference type="EMBL" id="AQU11752.1"/>
    </source>
</evidence>
<protein>
    <submittedName>
        <fullName evidence="4">Capsid protein</fullName>
    </submittedName>
</protein>
<dbReference type="Pfam" id="PF00729">
    <property type="entry name" value="Viral_coat"/>
    <property type="match status" value="1"/>
</dbReference>